<evidence type="ECO:0000313" key="4">
    <source>
        <dbReference type="Proteomes" id="UP001163255"/>
    </source>
</evidence>
<gene>
    <name evidence="3" type="ORF">NX720_00920</name>
</gene>
<keyword evidence="1" id="KW-0175">Coiled coil</keyword>
<feature type="region of interest" description="Disordered" evidence="2">
    <location>
        <begin position="224"/>
        <end position="245"/>
    </location>
</feature>
<keyword evidence="4" id="KW-1185">Reference proteome</keyword>
<evidence type="ECO:0008006" key="5">
    <source>
        <dbReference type="Google" id="ProtNLM"/>
    </source>
</evidence>
<reference evidence="3" key="1">
    <citation type="submission" date="2022-10" db="EMBL/GenBank/DDBJ databases">
        <title>Completed Genome Sequence of two octocoral isolated bacterium, Endozoicomonas euniceicola EF212T and Endozoicomonas gorgoniicola PS125T.</title>
        <authorList>
            <person name="Chiou Y.-J."/>
            <person name="Chen Y.-H."/>
        </authorList>
    </citation>
    <scope>NUCLEOTIDE SEQUENCE</scope>
    <source>
        <strain evidence="3">EF212</strain>
    </source>
</reference>
<dbReference type="EMBL" id="CP103300">
    <property type="protein sequence ID" value="UYM16529.1"/>
    <property type="molecule type" value="Genomic_DNA"/>
</dbReference>
<feature type="compositionally biased region" description="Basic and acidic residues" evidence="2">
    <location>
        <begin position="224"/>
        <end position="241"/>
    </location>
</feature>
<accession>A0ABY6GUU3</accession>
<proteinExistence type="predicted"/>
<evidence type="ECO:0000256" key="2">
    <source>
        <dbReference type="SAM" id="MobiDB-lite"/>
    </source>
</evidence>
<feature type="region of interest" description="Disordered" evidence="2">
    <location>
        <begin position="544"/>
        <end position="564"/>
    </location>
</feature>
<evidence type="ECO:0000256" key="1">
    <source>
        <dbReference type="SAM" id="Coils"/>
    </source>
</evidence>
<dbReference type="RefSeq" id="WP_262598823.1">
    <property type="nucleotide sequence ID" value="NZ_CP103300.1"/>
</dbReference>
<protein>
    <recommendedName>
        <fullName evidence="5">Ubiquitin-like protease family profile domain-containing protein</fullName>
    </recommendedName>
</protein>
<evidence type="ECO:0000313" key="3">
    <source>
        <dbReference type="EMBL" id="UYM16529.1"/>
    </source>
</evidence>
<feature type="coiled-coil region" evidence="1">
    <location>
        <begin position="595"/>
        <end position="675"/>
    </location>
</feature>
<organism evidence="3 4">
    <name type="scientific">Endozoicomonas euniceicola</name>
    <dbReference type="NCBI Taxonomy" id="1234143"/>
    <lineage>
        <taxon>Bacteria</taxon>
        <taxon>Pseudomonadati</taxon>
        <taxon>Pseudomonadota</taxon>
        <taxon>Gammaproteobacteria</taxon>
        <taxon>Oceanospirillales</taxon>
        <taxon>Endozoicomonadaceae</taxon>
        <taxon>Endozoicomonas</taxon>
    </lineage>
</organism>
<sequence length="684" mass="77724">MDVRSGSSATAAHGIRHNEITSDKVIESPSCLYGKISKKTVISQLTKLPEYGYVLETSLRDRLLEPVWRHLEVNRKAVWSEFDPDGSDPNEPDEPTLEQRWLMKGAVYDQSHSDIGISCQKKAVTESMSCKEGSLILPDIDKIPVNTPFAIYNKSNEKPITVLGKQSSNSLSMTLKPDDGTIIQAIKKKNSPIQWETVSNYQSKTRNSPANPILVEIPTKEEKIERKKLKDSGKSKEHPYKGEPFLTPTMVQDLAAEATALPKPDFYKHKTTSPDPFQKLLTGKTEKKILDNGKRVVTTNLIVQSSSCEHMIHLRLIRDDGNNIFIYMHETLGPDNEIALNINDGVMSAIAGLYGNYNIYLLKPGFQLQKDASCCSQFALESMLTFHETSDLDEWIIKTAKDADALIHLPTGRRKDKEASEPQIKDDKFYISADKMHVQLLKSNQNRDLLRGNKKTHKLPTGTDKAEGKPYIAEEITDAQLDTVVDNETGQTLREHYQKHTVSVPDENNAGRLSDINLFATGLRYKNILKWEKLHKEKIHQARIKRKTESVSTREKTKKHKPSTYNESLNHLREVLAAKPELPKDKLLTMAAQTITEKSEALDEKEKQISQLQTLSKTKEEEWQRKFDVRVLEASRVEQKFKDMSARAEQQRKEIADLNKRVAELTLEVNQKNSVLKKIHELSR</sequence>
<name>A0ABY6GUU3_9GAMM</name>
<dbReference type="Proteomes" id="UP001163255">
    <property type="component" value="Chromosome"/>
</dbReference>